<organism evidence="3 4">
    <name type="scientific">Symbiodinium necroappetens</name>
    <dbReference type="NCBI Taxonomy" id="1628268"/>
    <lineage>
        <taxon>Eukaryota</taxon>
        <taxon>Sar</taxon>
        <taxon>Alveolata</taxon>
        <taxon>Dinophyceae</taxon>
        <taxon>Suessiales</taxon>
        <taxon>Symbiodiniaceae</taxon>
        <taxon>Symbiodinium</taxon>
    </lineage>
</organism>
<keyword evidence="2" id="KW-1133">Transmembrane helix</keyword>
<comment type="caution">
    <text evidence="3">The sequence shown here is derived from an EMBL/GenBank/DDBJ whole genome shotgun (WGS) entry which is preliminary data.</text>
</comment>
<protein>
    <submittedName>
        <fullName evidence="3">PRY3 protein</fullName>
    </submittedName>
</protein>
<evidence type="ECO:0000313" key="4">
    <source>
        <dbReference type="Proteomes" id="UP000601435"/>
    </source>
</evidence>
<proteinExistence type="predicted"/>
<gene>
    <name evidence="3" type="primary">PRY3</name>
    <name evidence="3" type="ORF">SNEC2469_LOCUS24372</name>
</gene>
<keyword evidence="4" id="KW-1185">Reference proteome</keyword>
<sequence>IIPMDRLQPGAMEALAAVELELRFLLEIPKEMTTATSLNVSSKILSFAVTGPARSGQLGSAERRLLGSAESTWEDPSDLILRLRDKATRRSPLLWQVLDPVGVPLAFASISIETQRISRVAIIEKEVDDKEADVVVVVVIASLCSTLLCMVLGFGLFKRFMNKCGSPNKMGARKADCIQDLQDIDVSEATQDEDEHADPPVEFAVDHGRGGHGVEDQQSYPSQHHDASASAVHPMLSFPTLECCISYRFSAGLTFKIKDVVYPTRKRLNQCCTVSTVSVFQVPSQCSV</sequence>
<keyword evidence="2" id="KW-0472">Membrane</keyword>
<accession>A0A812ZCL4</accession>
<feature type="non-terminal residue" evidence="3">
    <location>
        <position position="288"/>
    </location>
</feature>
<evidence type="ECO:0000256" key="1">
    <source>
        <dbReference type="SAM" id="MobiDB-lite"/>
    </source>
</evidence>
<evidence type="ECO:0000256" key="2">
    <source>
        <dbReference type="SAM" id="Phobius"/>
    </source>
</evidence>
<dbReference type="AlphaFoldDB" id="A0A812ZCL4"/>
<reference evidence="3" key="1">
    <citation type="submission" date="2021-02" db="EMBL/GenBank/DDBJ databases">
        <authorList>
            <person name="Dougan E. K."/>
            <person name="Rhodes N."/>
            <person name="Thang M."/>
            <person name="Chan C."/>
        </authorList>
    </citation>
    <scope>NUCLEOTIDE SEQUENCE</scope>
</reference>
<feature type="region of interest" description="Disordered" evidence="1">
    <location>
        <begin position="189"/>
        <end position="224"/>
    </location>
</feature>
<name>A0A812ZCL4_9DINO</name>
<feature type="transmembrane region" description="Helical" evidence="2">
    <location>
        <begin position="132"/>
        <end position="157"/>
    </location>
</feature>
<dbReference type="Proteomes" id="UP000601435">
    <property type="component" value="Unassembled WGS sequence"/>
</dbReference>
<evidence type="ECO:0000313" key="3">
    <source>
        <dbReference type="EMBL" id="CAE7819656.1"/>
    </source>
</evidence>
<feature type="compositionally biased region" description="Basic and acidic residues" evidence="1">
    <location>
        <begin position="204"/>
        <end position="215"/>
    </location>
</feature>
<keyword evidence="2" id="KW-0812">Transmembrane</keyword>
<dbReference type="EMBL" id="CAJNJA010046777">
    <property type="protein sequence ID" value="CAE7819656.1"/>
    <property type="molecule type" value="Genomic_DNA"/>
</dbReference>